<accession>A0A0F8ZWZ6</accession>
<reference evidence="1" key="1">
    <citation type="journal article" date="2015" name="Nature">
        <title>Complex archaea that bridge the gap between prokaryotes and eukaryotes.</title>
        <authorList>
            <person name="Spang A."/>
            <person name="Saw J.H."/>
            <person name="Jorgensen S.L."/>
            <person name="Zaremba-Niedzwiedzka K."/>
            <person name="Martijn J."/>
            <person name="Lind A.E."/>
            <person name="van Eijk R."/>
            <person name="Schleper C."/>
            <person name="Guy L."/>
            <person name="Ettema T.J."/>
        </authorList>
    </citation>
    <scope>NUCLEOTIDE SEQUENCE</scope>
</reference>
<comment type="caution">
    <text evidence="1">The sequence shown here is derived from an EMBL/GenBank/DDBJ whole genome shotgun (WGS) entry which is preliminary data.</text>
</comment>
<proteinExistence type="predicted"/>
<dbReference type="AlphaFoldDB" id="A0A0F8ZWZ6"/>
<organism evidence="1">
    <name type="scientific">marine sediment metagenome</name>
    <dbReference type="NCBI Taxonomy" id="412755"/>
    <lineage>
        <taxon>unclassified sequences</taxon>
        <taxon>metagenomes</taxon>
        <taxon>ecological metagenomes</taxon>
    </lineage>
</organism>
<name>A0A0F8ZWZ6_9ZZZZ</name>
<protein>
    <submittedName>
        <fullName evidence="1">Uncharacterized protein</fullName>
    </submittedName>
</protein>
<feature type="non-terminal residue" evidence="1">
    <location>
        <position position="1"/>
    </location>
</feature>
<gene>
    <name evidence="1" type="ORF">LCGC14_2643560</name>
</gene>
<evidence type="ECO:0000313" key="1">
    <source>
        <dbReference type="EMBL" id="KKK98358.1"/>
    </source>
</evidence>
<dbReference type="EMBL" id="LAZR01045651">
    <property type="protein sequence ID" value="KKK98358.1"/>
    <property type="molecule type" value="Genomic_DNA"/>
</dbReference>
<sequence>AYVDLYNPKYGLPNPSLLHFSYVFVKEQIFIPTWLIDFLPDRHT</sequence>